<dbReference type="SUPFAM" id="SSF53041">
    <property type="entry name" value="Resolvase-like"/>
    <property type="match status" value="1"/>
</dbReference>
<dbReference type="Pfam" id="PF07508">
    <property type="entry name" value="Recombinase"/>
    <property type="match status" value="1"/>
</dbReference>
<dbReference type="InterPro" id="IPR050639">
    <property type="entry name" value="SSR_resolvase"/>
</dbReference>
<evidence type="ECO:0000256" key="1">
    <source>
        <dbReference type="SAM" id="MobiDB-lite"/>
    </source>
</evidence>
<dbReference type="PROSITE" id="PS51737">
    <property type="entry name" value="RECOMBINASE_DNA_BIND"/>
    <property type="match status" value="1"/>
</dbReference>
<evidence type="ECO:0000313" key="4">
    <source>
        <dbReference type="Proteomes" id="UP000233750"/>
    </source>
</evidence>
<dbReference type="Pfam" id="PF13408">
    <property type="entry name" value="Zn_ribbon_recom"/>
    <property type="match status" value="1"/>
</dbReference>
<feature type="compositionally biased region" description="Gly residues" evidence="1">
    <location>
        <begin position="299"/>
        <end position="310"/>
    </location>
</feature>
<dbReference type="EMBL" id="PJMY01000003">
    <property type="protein sequence ID" value="PKV96961.1"/>
    <property type="molecule type" value="Genomic_DNA"/>
</dbReference>
<dbReference type="PANTHER" id="PTHR30461">
    <property type="entry name" value="DNA-INVERTASE FROM LAMBDOID PROPHAGE"/>
    <property type="match status" value="1"/>
</dbReference>
<evidence type="ECO:0000313" key="3">
    <source>
        <dbReference type="EMBL" id="PKV96961.1"/>
    </source>
</evidence>
<dbReference type="Gene3D" id="3.90.1750.20">
    <property type="entry name" value="Putative Large Serine Recombinase, Chain B, Domain 2"/>
    <property type="match status" value="1"/>
</dbReference>
<feature type="compositionally biased region" description="Basic and acidic residues" evidence="1">
    <location>
        <begin position="486"/>
        <end position="515"/>
    </location>
</feature>
<gene>
    <name evidence="3" type="ORF">ATK30_7927</name>
</gene>
<dbReference type="PANTHER" id="PTHR30461:SF23">
    <property type="entry name" value="DNA RECOMBINASE-RELATED"/>
    <property type="match status" value="1"/>
</dbReference>
<feature type="region of interest" description="Disordered" evidence="1">
    <location>
        <begin position="294"/>
        <end position="314"/>
    </location>
</feature>
<dbReference type="GO" id="GO:0003677">
    <property type="term" value="F:DNA binding"/>
    <property type="evidence" value="ECO:0007669"/>
    <property type="project" value="InterPro"/>
</dbReference>
<dbReference type="Pfam" id="PF00239">
    <property type="entry name" value="Resolvase"/>
    <property type="match status" value="1"/>
</dbReference>
<evidence type="ECO:0000259" key="2">
    <source>
        <dbReference type="PROSITE" id="PS51737"/>
    </source>
</evidence>
<dbReference type="Gene3D" id="3.40.50.1390">
    <property type="entry name" value="Resolvase, N-terminal catalytic domain"/>
    <property type="match status" value="1"/>
</dbReference>
<proteinExistence type="predicted"/>
<dbReference type="InterPro" id="IPR025827">
    <property type="entry name" value="Zn_ribbon_recom_dom"/>
</dbReference>
<dbReference type="Proteomes" id="UP000233750">
    <property type="component" value="Unassembled WGS sequence"/>
</dbReference>
<dbReference type="AlphaFoldDB" id="A0A2N3WSV0"/>
<dbReference type="InterPro" id="IPR006119">
    <property type="entry name" value="Resolv_N"/>
</dbReference>
<dbReference type="InterPro" id="IPR011109">
    <property type="entry name" value="DNA_bind_recombinase_dom"/>
</dbReference>
<feature type="region of interest" description="Disordered" evidence="1">
    <location>
        <begin position="473"/>
        <end position="515"/>
    </location>
</feature>
<reference evidence="3 4" key="1">
    <citation type="submission" date="2017-12" db="EMBL/GenBank/DDBJ databases">
        <title>Sequencing the genomes of 1000 Actinobacteria strains.</title>
        <authorList>
            <person name="Klenk H.-P."/>
        </authorList>
    </citation>
    <scope>NUCLEOTIDE SEQUENCE [LARGE SCALE GENOMIC DNA]</scope>
    <source>
        <strain evidence="3 4">DSM 45165</strain>
    </source>
</reference>
<feature type="domain" description="Recombinase" evidence="2">
    <location>
        <begin position="191"/>
        <end position="351"/>
    </location>
</feature>
<dbReference type="SMART" id="SM00857">
    <property type="entry name" value="Resolvase"/>
    <property type="match status" value="1"/>
</dbReference>
<dbReference type="InterPro" id="IPR036162">
    <property type="entry name" value="Resolvase-like_N_sf"/>
</dbReference>
<dbReference type="GO" id="GO:0000150">
    <property type="term" value="F:DNA strand exchange activity"/>
    <property type="evidence" value="ECO:0007669"/>
    <property type="project" value="InterPro"/>
</dbReference>
<organism evidence="3 4">
    <name type="scientific">Amycolatopsis echigonensis</name>
    <dbReference type="NCBI Taxonomy" id="2576905"/>
    <lineage>
        <taxon>Bacteria</taxon>
        <taxon>Bacillati</taxon>
        <taxon>Actinomycetota</taxon>
        <taxon>Actinomycetes</taxon>
        <taxon>Pseudonocardiales</taxon>
        <taxon>Pseudonocardiaceae</taxon>
        <taxon>Amycolatopsis</taxon>
    </lineage>
</organism>
<sequence length="515" mass="55909">MGGLSGAGFASAVAARRGGSRASGRVVSGVRFAFYGRMSTSDFQDPRTSRGWQRAVADELVEGVGKVVVEFFDEGRSRRWSWEERPAASDLLAAAERGDRGFDAVVVGEYERAFYGDQFREVVARLGAVGVQVWLPEAGGLVELGSPVHQALMTLLGAQAQREVVRARHRVMAAMAAQARVQGRFLGGRPPYGYRLADGGPHPNAVHARWGRRVHVMEPDPATSGWVRWMFAERARGRSIASLARELNQRGVACPSGVDPARNSHRSGARWIVRTVAMILENPRYTGRQVWNRQSTKGHGAGGRRGGRGSGAVRRNTAGEWEVSERLAHAPLVDEATFVAVQRIRAGRRAKDGGTREYALSGLVVCGVCGRRMEGHWVHGRPGYRCRHGYSTAAPRPVDGPRNVYVREEHLLQTVAGLIPADEAADRSPRAIQEALRDRGLEIFCGRATRELRPAAAREVVCPGGPPGQLALDVDCGPLAGAPSAHRTEPAEEHDRPFPAADERPVSPGRDRLPA</sequence>
<name>A0A2N3WSV0_9PSEU</name>
<keyword evidence="4" id="KW-1185">Reference proteome</keyword>
<comment type="caution">
    <text evidence="3">The sequence shown here is derived from an EMBL/GenBank/DDBJ whole genome shotgun (WGS) entry which is preliminary data.</text>
</comment>
<accession>A0A2N3WSV0</accession>
<protein>
    <submittedName>
        <fullName evidence="3">Recombinase-like zinc beta ribbon protein</fullName>
    </submittedName>
</protein>
<dbReference type="InterPro" id="IPR038109">
    <property type="entry name" value="DNA_bind_recomb_sf"/>
</dbReference>